<evidence type="ECO:0000313" key="1">
    <source>
        <dbReference type="EMBL" id="DAD99355.1"/>
    </source>
</evidence>
<organism evidence="1">
    <name type="scientific">Caudovirales sp. ct0FJ5</name>
    <dbReference type="NCBI Taxonomy" id="2825755"/>
    <lineage>
        <taxon>Viruses</taxon>
        <taxon>Duplodnaviria</taxon>
        <taxon>Heunggongvirae</taxon>
        <taxon>Uroviricota</taxon>
        <taxon>Caudoviricetes</taxon>
    </lineage>
</organism>
<proteinExistence type="predicted"/>
<name>A0A8S5NZG8_9CAUD</name>
<reference evidence="1" key="1">
    <citation type="journal article" date="2021" name="Proc. Natl. Acad. Sci. U.S.A.">
        <title>A Catalog of Tens of Thousands of Viruses from Human Metagenomes Reveals Hidden Associations with Chronic Diseases.</title>
        <authorList>
            <person name="Tisza M.J."/>
            <person name="Buck C.B."/>
        </authorList>
    </citation>
    <scope>NUCLEOTIDE SEQUENCE</scope>
    <source>
        <strain evidence="1">Ct0FJ5</strain>
    </source>
</reference>
<protein>
    <submittedName>
        <fullName evidence="1">Head decoration protein, Viral protein.5A</fullName>
    </submittedName>
</protein>
<sequence>MALYEKVTLDSNGLIGGPEIALLTKNVELTAAKEMKRGTLLTTTSGKVAATAKAGVADCILAEDTDSKAKVATVYISGRFNREKLIVAAGDTVDAHEEELRDKNIYLTKLK</sequence>
<dbReference type="EMBL" id="BK015281">
    <property type="protein sequence ID" value="DAD99355.1"/>
    <property type="molecule type" value="Genomic_DNA"/>
</dbReference>
<accession>A0A8S5NZG8</accession>